<feature type="transmembrane region" description="Helical" evidence="1">
    <location>
        <begin position="85"/>
        <end position="108"/>
    </location>
</feature>
<organism evidence="2 3">
    <name type="scientific">Asparagus officinalis</name>
    <name type="common">Garden asparagus</name>
    <dbReference type="NCBI Taxonomy" id="4686"/>
    <lineage>
        <taxon>Eukaryota</taxon>
        <taxon>Viridiplantae</taxon>
        <taxon>Streptophyta</taxon>
        <taxon>Embryophyta</taxon>
        <taxon>Tracheophyta</taxon>
        <taxon>Spermatophyta</taxon>
        <taxon>Magnoliopsida</taxon>
        <taxon>Liliopsida</taxon>
        <taxon>Asparagales</taxon>
        <taxon>Asparagaceae</taxon>
        <taxon>Asparagoideae</taxon>
        <taxon>Asparagus</taxon>
    </lineage>
</organism>
<gene>
    <name evidence="2" type="ORF">A4U43_C07F11460</name>
</gene>
<dbReference type="PANTHER" id="PTHR12242:SF6">
    <property type="entry name" value="PROTEIN ROLLING PROTEIN"/>
    <property type="match status" value="1"/>
</dbReference>
<dbReference type="Gramene" id="ONK63104">
    <property type="protein sequence ID" value="ONK63104"/>
    <property type="gene ID" value="A4U43_C07F11460"/>
</dbReference>
<name>A0A5P1EBA8_ASPOF</name>
<feature type="transmembrane region" description="Helical" evidence="1">
    <location>
        <begin position="275"/>
        <end position="294"/>
    </location>
</feature>
<protein>
    <submittedName>
        <fullName evidence="2">Uncharacterized protein</fullName>
    </submittedName>
</protein>
<reference evidence="3" key="1">
    <citation type="journal article" date="2017" name="Nat. Commun.">
        <title>The asparagus genome sheds light on the origin and evolution of a young Y chromosome.</title>
        <authorList>
            <person name="Harkess A."/>
            <person name="Zhou J."/>
            <person name="Xu C."/>
            <person name="Bowers J.E."/>
            <person name="Van der Hulst R."/>
            <person name="Ayyampalayam S."/>
            <person name="Mercati F."/>
            <person name="Riccardi P."/>
            <person name="McKain M.R."/>
            <person name="Kakrana A."/>
            <person name="Tang H."/>
            <person name="Ray J."/>
            <person name="Groenendijk J."/>
            <person name="Arikit S."/>
            <person name="Mathioni S.M."/>
            <person name="Nakano M."/>
            <person name="Shan H."/>
            <person name="Telgmann-Rauber A."/>
            <person name="Kanno A."/>
            <person name="Yue Z."/>
            <person name="Chen H."/>
            <person name="Li W."/>
            <person name="Chen Y."/>
            <person name="Xu X."/>
            <person name="Zhang Y."/>
            <person name="Luo S."/>
            <person name="Chen H."/>
            <person name="Gao J."/>
            <person name="Mao Z."/>
            <person name="Pires J.C."/>
            <person name="Luo M."/>
            <person name="Kudrna D."/>
            <person name="Wing R.A."/>
            <person name="Meyers B.C."/>
            <person name="Yi K."/>
            <person name="Kong H."/>
            <person name="Lavrijsen P."/>
            <person name="Sunseri F."/>
            <person name="Falavigna A."/>
            <person name="Ye Y."/>
            <person name="Leebens-Mack J.H."/>
            <person name="Chen G."/>
        </authorList>
    </citation>
    <scope>NUCLEOTIDE SEQUENCE [LARGE SCALE GENOMIC DNA]</scope>
    <source>
        <strain evidence="3">cv. DH0086</strain>
    </source>
</reference>
<evidence type="ECO:0000313" key="2">
    <source>
        <dbReference type="EMBL" id="ONK63104.1"/>
    </source>
</evidence>
<dbReference type="AlphaFoldDB" id="A0A5P1EBA8"/>
<dbReference type="PANTHER" id="PTHR12242">
    <property type="entry name" value="OS02G0130600 PROTEIN-RELATED"/>
    <property type="match status" value="1"/>
</dbReference>
<feature type="transmembrane region" description="Helical" evidence="1">
    <location>
        <begin position="175"/>
        <end position="199"/>
    </location>
</feature>
<feature type="transmembrane region" description="Helical" evidence="1">
    <location>
        <begin position="238"/>
        <end position="263"/>
    </location>
</feature>
<feature type="transmembrane region" description="Helical" evidence="1">
    <location>
        <begin position="205"/>
        <end position="226"/>
    </location>
</feature>
<dbReference type="OMA" id="RYDATIF"/>
<sequence length="314" mass="36952">MKEKREGLDYWIHWQVFVCALVIVAPAIAAAIVLSRYRDEQLRPSDVWTPCWKKIHPICLLVYRGLVVLIMSCLLTRFLLVDGAFAFYFYTQWTFTLVIVYFAIGTVISAHGCWMHFKQGAQGVTQDEEANEFLKREIQETDHATLNFRENNAIRSRDKEVKEKRAGILGYTMQIIYQICAGAVMLTDIVFWCLLAPFMSDHFSVNALMFCMHSLNFVFLLLDTLLNSLPFPWFRMAYFVFFSCIYVVFQWILHACGFTWWPYPFLELSTPWAPAWYIAMALVHVPCYFFYWLVVKAKNSFLPKWFPHAYVRSY</sequence>
<keyword evidence="1" id="KW-1133">Transmembrane helix</keyword>
<dbReference type="Proteomes" id="UP000243459">
    <property type="component" value="Chromosome 7"/>
</dbReference>
<dbReference type="OrthoDB" id="419711at2759"/>
<evidence type="ECO:0000313" key="3">
    <source>
        <dbReference type="Proteomes" id="UP000243459"/>
    </source>
</evidence>
<feature type="transmembrane region" description="Helical" evidence="1">
    <location>
        <begin position="55"/>
        <end position="79"/>
    </location>
</feature>
<dbReference type="GO" id="GO:0016020">
    <property type="term" value="C:membrane"/>
    <property type="evidence" value="ECO:0007669"/>
    <property type="project" value="TreeGrafter"/>
</dbReference>
<dbReference type="EMBL" id="CM007387">
    <property type="protein sequence ID" value="ONK63104.1"/>
    <property type="molecule type" value="Genomic_DNA"/>
</dbReference>
<keyword evidence="1" id="KW-0472">Membrane</keyword>
<proteinExistence type="predicted"/>
<keyword evidence="3" id="KW-1185">Reference proteome</keyword>
<evidence type="ECO:0000256" key="1">
    <source>
        <dbReference type="SAM" id="Phobius"/>
    </source>
</evidence>
<accession>A0A5P1EBA8</accession>
<feature type="transmembrane region" description="Helical" evidence="1">
    <location>
        <begin position="12"/>
        <end position="34"/>
    </location>
</feature>
<keyword evidence="1" id="KW-0812">Transmembrane</keyword>